<evidence type="ECO:0000313" key="3">
    <source>
        <dbReference type="Proteomes" id="UP000308760"/>
    </source>
</evidence>
<reference evidence="2 3" key="2">
    <citation type="submission" date="2019-05" db="EMBL/GenBank/DDBJ databases">
        <title>Glycomyces buryatensis sp. nov.</title>
        <authorList>
            <person name="Nikitina E."/>
        </authorList>
    </citation>
    <scope>NUCLEOTIDE SEQUENCE [LARGE SCALE GENOMIC DNA]</scope>
    <source>
        <strain evidence="2 3">18</strain>
    </source>
</reference>
<dbReference type="Gene3D" id="3.40.50.150">
    <property type="entry name" value="Vaccinia Virus protein VP39"/>
    <property type="match status" value="1"/>
</dbReference>
<keyword evidence="2" id="KW-0489">Methyltransferase</keyword>
<protein>
    <submittedName>
        <fullName evidence="2">FkbM family methyltransferase</fullName>
    </submittedName>
</protein>
<comment type="caution">
    <text evidence="2">The sequence shown here is derived from an EMBL/GenBank/DDBJ whole genome shotgun (WGS) entry which is preliminary data.</text>
</comment>
<dbReference type="EMBL" id="STGY01000083">
    <property type="protein sequence ID" value="THV33594.1"/>
    <property type="molecule type" value="Genomic_DNA"/>
</dbReference>
<dbReference type="Pfam" id="PF05050">
    <property type="entry name" value="Methyltransf_21"/>
    <property type="match status" value="1"/>
</dbReference>
<dbReference type="InterPro" id="IPR029063">
    <property type="entry name" value="SAM-dependent_MTases_sf"/>
</dbReference>
<dbReference type="RefSeq" id="WP_136537475.1">
    <property type="nucleotide sequence ID" value="NZ_STGY01000083.1"/>
</dbReference>
<dbReference type="PANTHER" id="PTHR34203">
    <property type="entry name" value="METHYLTRANSFERASE, FKBM FAMILY PROTEIN"/>
    <property type="match status" value="1"/>
</dbReference>
<proteinExistence type="predicted"/>
<evidence type="ECO:0000259" key="1">
    <source>
        <dbReference type="Pfam" id="PF05050"/>
    </source>
</evidence>
<gene>
    <name evidence="2" type="ORF">FAB82_26005</name>
</gene>
<name>A0A4S8Q0J6_9ACTN</name>
<evidence type="ECO:0000313" key="2">
    <source>
        <dbReference type="EMBL" id="THV33594.1"/>
    </source>
</evidence>
<sequence>MGGAARDGGVESARYANPPDWNEMQAWRRLLSPGDLFIDVGSNVGAYALWAGDRGATVFAVEPGSAAAERLRRNVALNDFPITVLQCGLADRPGRMRLTSGNDAMNHLVRDGDQPGEEIAVDTLDNVLGDRCAAGVKVDVEGAERLVLEGAQRALSERRIAVLQLEWNSMSRRLLSASRVPVAELLREHGYTFMRPDGRGRLHPLDPPAESPTDLFAVAPGRFG</sequence>
<feature type="domain" description="Methyltransferase FkbM" evidence="1">
    <location>
        <begin position="39"/>
        <end position="191"/>
    </location>
</feature>
<dbReference type="SUPFAM" id="SSF53335">
    <property type="entry name" value="S-adenosyl-L-methionine-dependent methyltransferases"/>
    <property type="match status" value="1"/>
</dbReference>
<dbReference type="GO" id="GO:0032259">
    <property type="term" value="P:methylation"/>
    <property type="evidence" value="ECO:0007669"/>
    <property type="project" value="UniProtKB-KW"/>
</dbReference>
<dbReference type="GO" id="GO:0008168">
    <property type="term" value="F:methyltransferase activity"/>
    <property type="evidence" value="ECO:0007669"/>
    <property type="project" value="UniProtKB-KW"/>
</dbReference>
<dbReference type="NCBIfam" id="TIGR01444">
    <property type="entry name" value="fkbM_fam"/>
    <property type="match status" value="1"/>
</dbReference>
<dbReference type="PANTHER" id="PTHR34203:SF15">
    <property type="entry name" value="SLL1173 PROTEIN"/>
    <property type="match status" value="1"/>
</dbReference>
<dbReference type="InterPro" id="IPR052514">
    <property type="entry name" value="SAM-dependent_MTase"/>
</dbReference>
<dbReference type="InterPro" id="IPR006342">
    <property type="entry name" value="FkbM_mtfrase"/>
</dbReference>
<dbReference type="Proteomes" id="UP000308760">
    <property type="component" value="Unassembled WGS sequence"/>
</dbReference>
<reference evidence="3" key="1">
    <citation type="submission" date="2019-04" db="EMBL/GenBank/DDBJ databases">
        <title>Nocardioides xinjiangensis sp. nov.</title>
        <authorList>
            <person name="Liu S."/>
        </authorList>
    </citation>
    <scope>NUCLEOTIDE SEQUENCE [LARGE SCALE GENOMIC DNA]</scope>
    <source>
        <strain evidence="3">18</strain>
    </source>
</reference>
<keyword evidence="2" id="KW-0808">Transferase</keyword>
<accession>A0A4S8Q0J6</accession>
<dbReference type="AlphaFoldDB" id="A0A4S8Q0J6"/>
<organism evidence="2 3">
    <name type="scientific">Glycomyces buryatensis</name>
    <dbReference type="NCBI Taxonomy" id="2570927"/>
    <lineage>
        <taxon>Bacteria</taxon>
        <taxon>Bacillati</taxon>
        <taxon>Actinomycetota</taxon>
        <taxon>Actinomycetes</taxon>
        <taxon>Glycomycetales</taxon>
        <taxon>Glycomycetaceae</taxon>
        <taxon>Glycomyces</taxon>
    </lineage>
</organism>
<keyword evidence="3" id="KW-1185">Reference proteome</keyword>
<dbReference type="OrthoDB" id="424472at2"/>